<dbReference type="InterPro" id="IPR018485">
    <property type="entry name" value="FGGY_C"/>
</dbReference>
<evidence type="ECO:0000256" key="3">
    <source>
        <dbReference type="ARBA" id="ARBA00022777"/>
    </source>
</evidence>
<evidence type="ECO:0000313" key="7">
    <source>
        <dbReference type="EMBL" id="VDB97217.1"/>
    </source>
</evidence>
<dbReference type="Proteomes" id="UP000294726">
    <property type="component" value="Chromosome"/>
</dbReference>
<dbReference type="Pfam" id="PF02782">
    <property type="entry name" value="FGGY_C"/>
    <property type="match status" value="1"/>
</dbReference>
<dbReference type="Gene3D" id="3.30.420.40">
    <property type="match status" value="2"/>
</dbReference>
<dbReference type="SUPFAM" id="SSF53067">
    <property type="entry name" value="Actin-like ATPase domain"/>
    <property type="match status" value="2"/>
</dbReference>
<comment type="similarity">
    <text evidence="1">Belongs to the FGGY kinase family.</text>
</comment>
<dbReference type="PANTHER" id="PTHR43095">
    <property type="entry name" value="SUGAR KINASE"/>
    <property type="match status" value="1"/>
</dbReference>
<protein>
    <submittedName>
        <fullName evidence="6">ATPase</fullName>
    </submittedName>
    <submittedName>
        <fullName evidence="7">Xylulose kinase (XylB)</fullName>
        <ecNumber evidence="7">2.7.1.17</ecNumber>
    </submittedName>
</protein>
<reference evidence="7 9" key="2">
    <citation type="submission" date="2018-08" db="EMBL/GenBank/DDBJ databases">
        <authorList>
            <person name="Lorentzen P. G. S. M."/>
        </authorList>
    </citation>
    <scope>NUCLEOTIDE SEQUENCE [LARGE SCALE GENOMIC DNA]</scope>
    <source>
        <strain evidence="7 9">CRBO_1381</strain>
    </source>
</reference>
<dbReference type="AlphaFoldDB" id="A0A6N4A937"/>
<dbReference type="RefSeq" id="WP_071437339.1">
    <property type="nucleotide sequence ID" value="NZ_LR031358.1"/>
</dbReference>
<dbReference type="InterPro" id="IPR050406">
    <property type="entry name" value="FGGY_Carb_Kinase"/>
</dbReference>
<dbReference type="EC" id="2.7.1.17" evidence="7"/>
<evidence type="ECO:0000313" key="9">
    <source>
        <dbReference type="Proteomes" id="UP000294726"/>
    </source>
</evidence>
<dbReference type="GO" id="GO:0004856">
    <property type="term" value="F:D-xylulokinase activity"/>
    <property type="evidence" value="ECO:0007669"/>
    <property type="project" value="UniProtKB-EC"/>
</dbReference>
<keyword evidence="3 7" id="KW-0418">Kinase</keyword>
<evidence type="ECO:0000259" key="4">
    <source>
        <dbReference type="Pfam" id="PF00370"/>
    </source>
</evidence>
<dbReference type="Proteomes" id="UP000181728">
    <property type="component" value="Unassembled WGS sequence"/>
</dbReference>
<dbReference type="EMBL" id="MLOK01000017">
    <property type="protein sequence ID" value="OIM22051.1"/>
    <property type="molecule type" value="Genomic_DNA"/>
</dbReference>
<evidence type="ECO:0000259" key="5">
    <source>
        <dbReference type="Pfam" id="PF02782"/>
    </source>
</evidence>
<evidence type="ECO:0000256" key="2">
    <source>
        <dbReference type="ARBA" id="ARBA00022679"/>
    </source>
</evidence>
<feature type="domain" description="Carbohydrate kinase FGGY C-terminal" evidence="5">
    <location>
        <begin position="275"/>
        <end position="472"/>
    </location>
</feature>
<evidence type="ECO:0000313" key="6">
    <source>
        <dbReference type="EMBL" id="OIM22051.1"/>
    </source>
</evidence>
<dbReference type="PANTHER" id="PTHR43095:SF5">
    <property type="entry name" value="XYLULOSE KINASE"/>
    <property type="match status" value="1"/>
</dbReference>
<dbReference type="Pfam" id="PF00370">
    <property type="entry name" value="FGGY_N"/>
    <property type="match status" value="1"/>
</dbReference>
<gene>
    <name evidence="6" type="ORF">ATX59_01175</name>
    <name evidence="7" type="ORF">OENI_0221</name>
</gene>
<sequence length="532" mass="58428">MSRLDSLKQGQTALGVEFGSTRIKSVLIDANNFEVLASGSFEWENQLVNGIWTYSLDDVWKGLQASYTDLKAEVKDKYDFKLSKIGQIGISAMMHGYLVFDQADKQLAEFRTWRNAITEQAAGELSKLFNFNIPQRWCIAHLYQAILNQEKSVSQIDFMTTLAGYVNWRLTGEKVTGIGDASGIFPIDSNSKDYDQKKLDQFSDLDGVEKQPWDIKRILPKVLLAGQNAGQLTKEGSLLIDPSGDLQGGSVFCPPEGDAGTGMVATNSVNQRSGNVSAGTSIFSMVVLEHPLKKVYPEVDVVSTPTGDDVAMIHANNATSDINAWMHLFEEFLVLAGKKLDKETVFRSLFFSALTDADADAGNLLTYGYYSGENITGLKEGRPLLVRSPESKFTIANLMRAQILSVFGALKIGMDILKKEEVKIDRLTGHGGLFKTPRVAQQILADVLETPISVTENAAEGGAWGIAILAAYVDKASELSLAEYLKSKVFSASSTITIEPNYDDLPGTHKFMDRYQKGLDIEQAAIEHTEVD</sequence>
<dbReference type="InterPro" id="IPR018484">
    <property type="entry name" value="FGGY_N"/>
</dbReference>
<dbReference type="EMBL" id="LR031358">
    <property type="protein sequence ID" value="VDB97217.1"/>
    <property type="molecule type" value="Genomic_DNA"/>
</dbReference>
<evidence type="ECO:0000256" key="1">
    <source>
        <dbReference type="ARBA" id="ARBA00009156"/>
    </source>
</evidence>
<dbReference type="InterPro" id="IPR043129">
    <property type="entry name" value="ATPase_NBD"/>
</dbReference>
<accession>A0A6N4A937</accession>
<keyword evidence="2 7" id="KW-0808">Transferase</keyword>
<proteinExistence type="inferred from homology"/>
<organism evidence="6 8">
    <name type="scientific">Oenococcus oeni</name>
    <name type="common">Leuconostoc oenos</name>
    <dbReference type="NCBI Taxonomy" id="1247"/>
    <lineage>
        <taxon>Bacteria</taxon>
        <taxon>Bacillati</taxon>
        <taxon>Bacillota</taxon>
        <taxon>Bacilli</taxon>
        <taxon>Lactobacillales</taxon>
        <taxon>Lactobacillaceae</taxon>
        <taxon>Oenococcus</taxon>
    </lineage>
</organism>
<evidence type="ECO:0000313" key="8">
    <source>
        <dbReference type="Proteomes" id="UP000181728"/>
    </source>
</evidence>
<dbReference type="CDD" id="cd07809">
    <property type="entry name" value="ASKHA_NBD_FGGY_BaXK-like"/>
    <property type="match status" value="1"/>
</dbReference>
<name>A0A6N4A937_OENOE</name>
<feature type="domain" description="Carbohydrate kinase FGGY N-terminal" evidence="4">
    <location>
        <begin position="13"/>
        <end position="236"/>
    </location>
</feature>
<reference evidence="6 8" key="1">
    <citation type="journal article" date="2016" name="BMC Genomics">
        <title>Consensus pan-genome assembly of the specialised wine bacterium Oenococcus oeni.</title>
        <authorList>
            <person name="Sternes P.R."/>
            <person name="Borneman A.R."/>
        </authorList>
    </citation>
    <scope>NUCLEOTIDE SEQUENCE [LARGE SCALE GENOMIC DNA]</scope>
    <source>
        <strain evidence="6 8">AWRIB661</strain>
    </source>
</reference>